<name>A0A1S2YZ49_CICAR</name>
<evidence type="ECO:0000259" key="7">
    <source>
        <dbReference type="PROSITE" id="PS50845"/>
    </source>
</evidence>
<dbReference type="GO" id="GO:0005789">
    <property type="term" value="C:endoplasmic reticulum membrane"/>
    <property type="evidence" value="ECO:0007669"/>
    <property type="project" value="UniProtKB-SubCell"/>
</dbReference>
<dbReference type="Pfam" id="PF02453">
    <property type="entry name" value="Reticulon"/>
    <property type="match status" value="1"/>
</dbReference>
<dbReference type="PROSITE" id="PS50845">
    <property type="entry name" value="RETICULON"/>
    <property type="match status" value="1"/>
</dbReference>
<evidence type="ECO:0000256" key="6">
    <source>
        <dbReference type="RuleBase" id="RU363132"/>
    </source>
</evidence>
<keyword evidence="5 6" id="KW-0472">Membrane</keyword>
<keyword evidence="3 6" id="KW-0256">Endoplasmic reticulum</keyword>
<sequence>MSTTAETKSSSHSSNGGNEIMKDIVLWRRKKLSTSILVAATATWVLMELYQFNFLTLISWFIIFVVSSIFLYANMLRLLSKEPQNWLRVELKEETTLRMAKKVRAWIEESIRWLIMVSTKEDLPVFVGVVASLLTLSYVGACMDFLTFIYIGILGGMTLPITYMKNEDRIKRCREWLREKYKRCYEIIDENKAIKKIKSRIVMNEKEKEKKIE</sequence>
<reference evidence="8" key="1">
    <citation type="journal article" date="2013" name="Nat. Biotechnol.">
        <title>Draft genome sequence of chickpea (Cicer arietinum) provides a resource for trait improvement.</title>
        <authorList>
            <person name="Varshney R.K."/>
            <person name="Song C."/>
            <person name="Saxena R.K."/>
            <person name="Azam S."/>
            <person name="Yu S."/>
            <person name="Sharpe A.G."/>
            <person name="Cannon S."/>
            <person name="Baek J."/>
            <person name="Rosen B.D."/>
            <person name="Tar'an B."/>
            <person name="Millan T."/>
            <person name="Zhang X."/>
            <person name="Ramsay L.D."/>
            <person name="Iwata A."/>
            <person name="Wang Y."/>
            <person name="Nelson W."/>
            <person name="Farmer A.D."/>
            <person name="Gaur P.M."/>
            <person name="Soderlund C."/>
            <person name="Penmetsa R.V."/>
            <person name="Xu C."/>
            <person name="Bharti A.K."/>
            <person name="He W."/>
            <person name="Winter P."/>
            <person name="Zhao S."/>
            <person name="Hane J.K."/>
            <person name="Carrasquilla-Garcia N."/>
            <person name="Condie J.A."/>
            <person name="Upadhyaya H.D."/>
            <person name="Luo M.C."/>
            <person name="Thudi M."/>
            <person name="Gowda C.L."/>
            <person name="Singh N.P."/>
            <person name="Lichtenzveig J."/>
            <person name="Gali K.K."/>
            <person name="Rubio J."/>
            <person name="Nadarajan N."/>
            <person name="Dolezel J."/>
            <person name="Bansal K.C."/>
            <person name="Xu X."/>
            <person name="Edwards D."/>
            <person name="Zhang G."/>
            <person name="Kahl G."/>
            <person name="Gil J."/>
            <person name="Singh K.B."/>
            <person name="Datta S.K."/>
            <person name="Jackson S.A."/>
            <person name="Wang J."/>
            <person name="Cook D.R."/>
        </authorList>
    </citation>
    <scope>NUCLEOTIDE SEQUENCE [LARGE SCALE GENOMIC DNA]</scope>
    <source>
        <strain evidence="8">cv. CDC Frontier</strain>
    </source>
</reference>
<dbReference type="GeneID" id="101503355"/>
<dbReference type="RefSeq" id="XP_004512216.1">
    <property type="nucleotide sequence ID" value="XM_004512159.3"/>
</dbReference>
<evidence type="ECO:0000256" key="2">
    <source>
        <dbReference type="ARBA" id="ARBA00022692"/>
    </source>
</evidence>
<dbReference type="GO" id="GO:0009617">
    <property type="term" value="P:response to bacterium"/>
    <property type="evidence" value="ECO:0007669"/>
    <property type="project" value="InterPro"/>
</dbReference>
<feature type="transmembrane region" description="Helical" evidence="6">
    <location>
        <begin position="58"/>
        <end position="79"/>
    </location>
</feature>
<dbReference type="eggNOG" id="KOG1792">
    <property type="taxonomic scope" value="Eukaryota"/>
</dbReference>
<keyword evidence="2 6" id="KW-0812">Transmembrane</keyword>
<dbReference type="KEGG" id="cam:101503355"/>
<reference evidence="9" key="2">
    <citation type="submission" date="2025-08" db="UniProtKB">
        <authorList>
            <consortium name="RefSeq"/>
        </authorList>
    </citation>
    <scope>IDENTIFICATION</scope>
    <source>
        <tissue evidence="9">Etiolated seedlings</tissue>
    </source>
</reference>
<accession>A0A1S2YZ49</accession>
<comment type="subcellular location">
    <subcellularLocation>
        <location evidence="1 6">Endoplasmic reticulum membrane</location>
        <topology evidence="1 6">Multi-pass membrane protein</topology>
    </subcellularLocation>
</comment>
<feature type="transmembrane region" description="Helical" evidence="6">
    <location>
        <begin position="32"/>
        <end position="52"/>
    </location>
</feature>
<keyword evidence="4 6" id="KW-1133">Transmembrane helix</keyword>
<evidence type="ECO:0000256" key="3">
    <source>
        <dbReference type="ARBA" id="ARBA00022824"/>
    </source>
</evidence>
<dbReference type="PaxDb" id="3827-XP_004512216.1"/>
<protein>
    <recommendedName>
        <fullName evidence="6">Reticulon-like protein</fullName>
    </recommendedName>
</protein>
<feature type="domain" description="Reticulon" evidence="7">
    <location>
        <begin position="21"/>
        <end position="210"/>
    </location>
</feature>
<dbReference type="InterPro" id="IPR003388">
    <property type="entry name" value="Reticulon"/>
</dbReference>
<dbReference type="STRING" id="3827.A0A1S2YZ49"/>
<dbReference type="PANTHER" id="PTHR10994:SF145">
    <property type="entry name" value="RETICULON-LIKE PROTEIN B13"/>
    <property type="match status" value="1"/>
</dbReference>
<feature type="transmembrane region" description="Helical" evidence="6">
    <location>
        <begin position="123"/>
        <end position="141"/>
    </location>
</feature>
<feature type="transmembrane region" description="Helical" evidence="6">
    <location>
        <begin position="147"/>
        <end position="164"/>
    </location>
</feature>
<evidence type="ECO:0000256" key="1">
    <source>
        <dbReference type="ARBA" id="ARBA00004477"/>
    </source>
</evidence>
<evidence type="ECO:0000313" key="9">
    <source>
        <dbReference type="RefSeq" id="XP_004512216.1"/>
    </source>
</evidence>
<evidence type="ECO:0000313" key="8">
    <source>
        <dbReference type="Proteomes" id="UP000087171"/>
    </source>
</evidence>
<dbReference type="AlphaFoldDB" id="A0A1S2YZ49"/>
<dbReference type="Proteomes" id="UP000087171">
    <property type="component" value="Chromosome Ca8"/>
</dbReference>
<gene>
    <name evidence="9" type="primary">LOC101503355</name>
</gene>
<dbReference type="OrthoDB" id="567788at2759"/>
<keyword evidence="8" id="KW-1185">Reference proteome</keyword>
<evidence type="ECO:0000256" key="5">
    <source>
        <dbReference type="ARBA" id="ARBA00023136"/>
    </source>
</evidence>
<organism evidence="8 9">
    <name type="scientific">Cicer arietinum</name>
    <name type="common">Chickpea</name>
    <name type="synonym">Garbanzo</name>
    <dbReference type="NCBI Taxonomy" id="3827"/>
    <lineage>
        <taxon>Eukaryota</taxon>
        <taxon>Viridiplantae</taxon>
        <taxon>Streptophyta</taxon>
        <taxon>Embryophyta</taxon>
        <taxon>Tracheophyta</taxon>
        <taxon>Spermatophyta</taxon>
        <taxon>Magnoliopsida</taxon>
        <taxon>eudicotyledons</taxon>
        <taxon>Gunneridae</taxon>
        <taxon>Pentapetalae</taxon>
        <taxon>rosids</taxon>
        <taxon>fabids</taxon>
        <taxon>Fabales</taxon>
        <taxon>Fabaceae</taxon>
        <taxon>Papilionoideae</taxon>
        <taxon>50 kb inversion clade</taxon>
        <taxon>NPAAA clade</taxon>
        <taxon>Hologalegina</taxon>
        <taxon>IRL clade</taxon>
        <taxon>Cicereae</taxon>
        <taxon>Cicer</taxon>
    </lineage>
</organism>
<dbReference type="PANTHER" id="PTHR10994">
    <property type="entry name" value="RETICULON"/>
    <property type="match status" value="1"/>
</dbReference>
<dbReference type="InterPro" id="IPR045064">
    <property type="entry name" value="Reticulon-like"/>
</dbReference>
<proteinExistence type="predicted"/>
<evidence type="ECO:0000256" key="4">
    <source>
        <dbReference type="ARBA" id="ARBA00022989"/>
    </source>
</evidence>